<evidence type="ECO:0000259" key="11">
    <source>
        <dbReference type="PROSITE" id="PS50089"/>
    </source>
</evidence>
<organism evidence="12 13">
    <name type="scientific">Nelumbo nucifera</name>
    <name type="common">Sacred lotus</name>
    <dbReference type="NCBI Taxonomy" id="4432"/>
    <lineage>
        <taxon>Eukaryota</taxon>
        <taxon>Viridiplantae</taxon>
        <taxon>Streptophyta</taxon>
        <taxon>Embryophyta</taxon>
        <taxon>Tracheophyta</taxon>
        <taxon>Spermatophyta</taxon>
        <taxon>Magnoliopsida</taxon>
        <taxon>Proteales</taxon>
        <taxon>Nelumbonaceae</taxon>
        <taxon>Nelumbo</taxon>
    </lineage>
</organism>
<dbReference type="GeneID" id="109114904"/>
<feature type="transmembrane region" description="Helical" evidence="10">
    <location>
        <begin position="26"/>
        <end position="48"/>
    </location>
</feature>
<dbReference type="PANTHER" id="PTHR46913:SF19">
    <property type="entry name" value="RING-TYPE E3 UBIQUITIN TRANSFERASE"/>
    <property type="match status" value="1"/>
</dbReference>
<dbReference type="SUPFAM" id="SSF57850">
    <property type="entry name" value="RING/U-box"/>
    <property type="match status" value="1"/>
</dbReference>
<keyword evidence="8" id="KW-0862">Zinc</keyword>
<accession>A0A1U8Q4X0</accession>
<dbReference type="EC" id="2.3.2.27" evidence="3"/>
<dbReference type="OrthoDB" id="9984778at2759"/>
<dbReference type="InterPro" id="IPR013083">
    <property type="entry name" value="Znf_RING/FYVE/PHD"/>
</dbReference>
<dbReference type="AlphaFoldDB" id="A0A1U8Q4X0"/>
<dbReference type="Proteomes" id="UP000189703">
    <property type="component" value="Unplaced"/>
</dbReference>
<evidence type="ECO:0000313" key="13">
    <source>
        <dbReference type="RefSeq" id="XP_019053848.1"/>
    </source>
</evidence>
<evidence type="ECO:0000256" key="3">
    <source>
        <dbReference type="ARBA" id="ARBA00012483"/>
    </source>
</evidence>
<dbReference type="GO" id="GO:0008270">
    <property type="term" value="F:zinc ion binding"/>
    <property type="evidence" value="ECO:0007669"/>
    <property type="project" value="UniProtKB-KW"/>
</dbReference>
<keyword evidence="7" id="KW-0833">Ubl conjugation pathway</keyword>
<name>A0A1U8Q4X0_NELNU</name>
<dbReference type="InterPro" id="IPR001841">
    <property type="entry name" value="Znf_RING"/>
</dbReference>
<gene>
    <name evidence="13" type="primary">LOC109114904</name>
</gene>
<keyword evidence="10" id="KW-0472">Membrane</keyword>
<evidence type="ECO:0000256" key="9">
    <source>
        <dbReference type="PROSITE-ProRule" id="PRU00175"/>
    </source>
</evidence>
<dbReference type="UniPathway" id="UPA00143"/>
<keyword evidence="6 9" id="KW-0863">Zinc-finger</keyword>
<evidence type="ECO:0000256" key="1">
    <source>
        <dbReference type="ARBA" id="ARBA00000900"/>
    </source>
</evidence>
<keyword evidence="5" id="KW-0479">Metal-binding</keyword>
<comment type="catalytic activity">
    <reaction evidence="1">
        <text>S-ubiquitinyl-[E2 ubiquitin-conjugating enzyme]-L-cysteine + [acceptor protein]-L-lysine = [E2 ubiquitin-conjugating enzyme]-L-cysteine + N(6)-ubiquitinyl-[acceptor protein]-L-lysine.</text>
        <dbReference type="EC" id="2.3.2.27"/>
    </reaction>
</comment>
<dbReference type="PANTHER" id="PTHR46913">
    <property type="entry name" value="RING-H2 FINGER PROTEIN ATL16"/>
    <property type="match status" value="1"/>
</dbReference>
<dbReference type="InterPro" id="IPR044600">
    <property type="entry name" value="ATL1/ATL16-like"/>
</dbReference>
<reference evidence="13" key="1">
    <citation type="submission" date="2025-08" db="UniProtKB">
        <authorList>
            <consortium name="RefSeq"/>
        </authorList>
    </citation>
    <scope>IDENTIFICATION</scope>
</reference>
<evidence type="ECO:0000256" key="10">
    <source>
        <dbReference type="SAM" id="Phobius"/>
    </source>
</evidence>
<dbReference type="CDD" id="cd16461">
    <property type="entry name" value="RING-H2_EL5-like"/>
    <property type="match status" value="1"/>
</dbReference>
<dbReference type="KEGG" id="nnu:109114904"/>
<dbReference type="Pfam" id="PF13639">
    <property type="entry name" value="zf-RING_2"/>
    <property type="match status" value="1"/>
</dbReference>
<evidence type="ECO:0000313" key="12">
    <source>
        <dbReference type="Proteomes" id="UP000189703"/>
    </source>
</evidence>
<evidence type="ECO:0000256" key="4">
    <source>
        <dbReference type="ARBA" id="ARBA00022679"/>
    </source>
</evidence>
<evidence type="ECO:0000256" key="5">
    <source>
        <dbReference type="ARBA" id="ARBA00022723"/>
    </source>
</evidence>
<dbReference type="OMA" id="LIIIRWC"/>
<dbReference type="GO" id="GO:0061630">
    <property type="term" value="F:ubiquitin protein ligase activity"/>
    <property type="evidence" value="ECO:0007669"/>
    <property type="project" value="UniProtKB-EC"/>
</dbReference>
<feature type="domain" description="RING-type" evidence="11">
    <location>
        <begin position="101"/>
        <end position="143"/>
    </location>
</feature>
<comment type="pathway">
    <text evidence="2">Protein modification; protein ubiquitination.</text>
</comment>
<evidence type="ECO:0000256" key="2">
    <source>
        <dbReference type="ARBA" id="ARBA00004906"/>
    </source>
</evidence>
<proteinExistence type="predicted"/>
<protein>
    <recommendedName>
        <fullName evidence="3">RING-type E3 ubiquitin transferase</fullName>
        <ecNumber evidence="3">2.3.2.27</ecNumber>
    </recommendedName>
</protein>
<keyword evidence="12" id="KW-1185">Reference proteome</keyword>
<dbReference type="PROSITE" id="PS50089">
    <property type="entry name" value="ZF_RING_2"/>
    <property type="match status" value="1"/>
</dbReference>
<keyword evidence="10" id="KW-0812">Transmembrane</keyword>
<dbReference type="InParanoid" id="A0A1U8Q4X0"/>
<dbReference type="Gene3D" id="3.30.40.10">
    <property type="entry name" value="Zinc/RING finger domain, C3HC4 (zinc finger)"/>
    <property type="match status" value="1"/>
</dbReference>
<evidence type="ECO:0000256" key="6">
    <source>
        <dbReference type="ARBA" id="ARBA00022771"/>
    </source>
</evidence>
<dbReference type="SMART" id="SM00184">
    <property type="entry name" value="RING"/>
    <property type="match status" value="1"/>
</dbReference>
<keyword evidence="10" id="KW-1133">Transmembrane helix</keyword>
<evidence type="ECO:0000256" key="7">
    <source>
        <dbReference type="ARBA" id="ARBA00022786"/>
    </source>
</evidence>
<sequence>MEAALSPSMAAPSPPIPYQKTNLSPFYYSVVAIGSAAIVLVAYNLFIVGCCSQLRFWRWHDQNPSPEDTSLSLRNPHRYTSGLISSFKYRKGDEAAGDIECSVCLSVFEDGEDVRQLPLCKHLFHAPCIDMWLYSHSNCPLCRAAL</sequence>
<dbReference type="GO" id="GO:0016567">
    <property type="term" value="P:protein ubiquitination"/>
    <property type="evidence" value="ECO:0000318"/>
    <property type="project" value="GO_Central"/>
</dbReference>
<dbReference type="RefSeq" id="XP_019053848.1">
    <property type="nucleotide sequence ID" value="XM_019198303.1"/>
</dbReference>
<keyword evidence="4" id="KW-0808">Transferase</keyword>
<evidence type="ECO:0000256" key="8">
    <source>
        <dbReference type="ARBA" id="ARBA00022833"/>
    </source>
</evidence>